<evidence type="ECO:0000313" key="4">
    <source>
        <dbReference type="EMBL" id="KND87536.1"/>
    </source>
</evidence>
<dbReference type="Proteomes" id="UP000036947">
    <property type="component" value="Unassembled WGS sequence"/>
</dbReference>
<feature type="transmembrane region" description="Helical" evidence="2">
    <location>
        <begin position="131"/>
        <end position="152"/>
    </location>
</feature>
<proteinExistence type="predicted"/>
<dbReference type="STRING" id="1163406.A0A0L0N0I7"/>
<name>A0A0L0N0I7_TOLOC</name>
<dbReference type="InterPro" id="IPR056227">
    <property type="entry name" value="TMD0_ABC"/>
</dbReference>
<dbReference type="GO" id="GO:0016020">
    <property type="term" value="C:membrane"/>
    <property type="evidence" value="ECO:0007669"/>
    <property type="project" value="UniProtKB-SubCell"/>
</dbReference>
<evidence type="ECO:0000256" key="2">
    <source>
        <dbReference type="SAM" id="Phobius"/>
    </source>
</evidence>
<dbReference type="EMBL" id="LFRF01000035">
    <property type="protein sequence ID" value="KND87536.1"/>
    <property type="molecule type" value="Genomic_DNA"/>
</dbReference>
<evidence type="ECO:0000256" key="1">
    <source>
        <dbReference type="ARBA" id="ARBA00004141"/>
    </source>
</evidence>
<sequence length="272" mass="30376">MDFNLANTTVGASDDSFSPQVQRQFDFTLLFEHTILTILPSCLLLVASPVYIFTFVRKPVFIRRGLLLWTKLATAGLLFGVELANLILWSWSGHSFRSSTSLAAASLSCITTLCVAAVLHAEHRHSLRSSAFLSVYLSITLLFDVVKARSYFGRSGLNALGALTVVVAVLKLILVLLEEASKRSLIRLTRFCPTLGPETTNTGFWTRSLFLWLNTTLLIGFRNVIRAEQLQDIGPEFSSERLFARFEPKWKTGQSRACHPEPMWCADTPDSE</sequence>
<organism evidence="4 5">
    <name type="scientific">Tolypocladium ophioglossoides (strain CBS 100239)</name>
    <name type="common">Snaketongue truffleclub</name>
    <name type="synonym">Elaphocordyceps ophioglossoides</name>
    <dbReference type="NCBI Taxonomy" id="1163406"/>
    <lineage>
        <taxon>Eukaryota</taxon>
        <taxon>Fungi</taxon>
        <taxon>Dikarya</taxon>
        <taxon>Ascomycota</taxon>
        <taxon>Pezizomycotina</taxon>
        <taxon>Sordariomycetes</taxon>
        <taxon>Hypocreomycetidae</taxon>
        <taxon>Hypocreales</taxon>
        <taxon>Ophiocordycipitaceae</taxon>
        <taxon>Tolypocladium</taxon>
    </lineage>
</organism>
<accession>A0A0L0N0I7</accession>
<protein>
    <recommendedName>
        <fullName evidence="3">ABC transporter TMD0 domain-containing protein</fullName>
    </recommendedName>
</protein>
<feature type="transmembrane region" description="Helical" evidence="2">
    <location>
        <begin position="68"/>
        <end position="89"/>
    </location>
</feature>
<reference evidence="4 5" key="1">
    <citation type="journal article" date="2015" name="BMC Genomics">
        <title>The genome of the truffle-parasite Tolypocladium ophioglossoides and the evolution of antifungal peptaibiotics.</title>
        <authorList>
            <person name="Quandt C.A."/>
            <person name="Bushley K.E."/>
            <person name="Spatafora J.W."/>
        </authorList>
    </citation>
    <scope>NUCLEOTIDE SEQUENCE [LARGE SCALE GENOMIC DNA]</scope>
    <source>
        <strain evidence="4 5">CBS 100239</strain>
    </source>
</reference>
<feature type="domain" description="ABC transporter TMD0" evidence="3">
    <location>
        <begin position="13"/>
        <end position="154"/>
    </location>
</feature>
<keyword evidence="2" id="KW-0472">Membrane</keyword>
<gene>
    <name evidence="4" type="ORF">TOPH_07819</name>
</gene>
<evidence type="ECO:0000259" key="3">
    <source>
        <dbReference type="Pfam" id="PF24357"/>
    </source>
</evidence>
<feature type="transmembrane region" description="Helical" evidence="2">
    <location>
        <begin position="35"/>
        <end position="56"/>
    </location>
</feature>
<dbReference type="Pfam" id="PF24357">
    <property type="entry name" value="TMD0_ABC"/>
    <property type="match status" value="1"/>
</dbReference>
<comment type="caution">
    <text evidence="4">The sequence shown here is derived from an EMBL/GenBank/DDBJ whole genome shotgun (WGS) entry which is preliminary data.</text>
</comment>
<keyword evidence="2" id="KW-0812">Transmembrane</keyword>
<keyword evidence="5" id="KW-1185">Reference proteome</keyword>
<dbReference type="AlphaFoldDB" id="A0A0L0N0I7"/>
<evidence type="ECO:0000313" key="5">
    <source>
        <dbReference type="Proteomes" id="UP000036947"/>
    </source>
</evidence>
<dbReference type="OrthoDB" id="6500128at2759"/>
<feature type="transmembrane region" description="Helical" evidence="2">
    <location>
        <begin position="158"/>
        <end position="177"/>
    </location>
</feature>
<feature type="transmembrane region" description="Helical" evidence="2">
    <location>
        <begin position="101"/>
        <end position="119"/>
    </location>
</feature>
<comment type="subcellular location">
    <subcellularLocation>
        <location evidence="1">Membrane</location>
        <topology evidence="1">Multi-pass membrane protein</topology>
    </subcellularLocation>
</comment>
<keyword evidence="2" id="KW-1133">Transmembrane helix</keyword>